<dbReference type="GO" id="GO:0005507">
    <property type="term" value="F:copper ion binding"/>
    <property type="evidence" value="ECO:0007669"/>
    <property type="project" value="InterPro"/>
</dbReference>
<dbReference type="AlphaFoldDB" id="A0A2H1VCS3"/>
<keyword evidence="1" id="KW-0479">Metal-binding</keyword>
<protein>
    <submittedName>
        <fullName evidence="3">SFRICE_009274</fullName>
    </submittedName>
</protein>
<sequence>MTKFGIKKKPIERLNSIMIENFASTRQSKHLYNASCNSCAFISISRKSSTVANKDLLLSPPRRTTSRHQHPLAPRHSENIVGPPCGRSANVTSSVPRSALNLITFLDQRPSILRATWPAHCHFSLHILRAMSVSGLIKSEEIILRRQQLDEHNLAVTTLLTVQPTRQPLSSYPLSYYKTHPEHKYNYTDVVVRSVEMVSCSDGLLDGKQSSPPMESAH</sequence>
<accession>A0A2H1VCS3</accession>
<dbReference type="EMBL" id="ODYU01001860">
    <property type="protein sequence ID" value="SOQ38650.1"/>
    <property type="molecule type" value="Genomic_DNA"/>
</dbReference>
<dbReference type="InterPro" id="IPR002355">
    <property type="entry name" value="Cu_oxidase_Cu_BS"/>
</dbReference>
<proteinExistence type="predicted"/>
<name>A0A2H1VCS3_SPOFR</name>
<feature type="region of interest" description="Disordered" evidence="2">
    <location>
        <begin position="60"/>
        <end position="84"/>
    </location>
</feature>
<dbReference type="PROSITE" id="PS00080">
    <property type="entry name" value="MULTICOPPER_OXIDASE2"/>
    <property type="match status" value="1"/>
</dbReference>
<reference evidence="3" key="1">
    <citation type="submission" date="2016-07" db="EMBL/GenBank/DDBJ databases">
        <authorList>
            <person name="Bretaudeau A."/>
        </authorList>
    </citation>
    <scope>NUCLEOTIDE SEQUENCE</scope>
    <source>
        <strain evidence="3">Rice</strain>
        <tissue evidence="3">Whole body</tissue>
    </source>
</reference>
<gene>
    <name evidence="3" type="ORF">SFRICE_009274</name>
</gene>
<organism evidence="3">
    <name type="scientific">Spodoptera frugiperda</name>
    <name type="common">Fall armyworm</name>
    <dbReference type="NCBI Taxonomy" id="7108"/>
    <lineage>
        <taxon>Eukaryota</taxon>
        <taxon>Metazoa</taxon>
        <taxon>Ecdysozoa</taxon>
        <taxon>Arthropoda</taxon>
        <taxon>Hexapoda</taxon>
        <taxon>Insecta</taxon>
        <taxon>Pterygota</taxon>
        <taxon>Neoptera</taxon>
        <taxon>Endopterygota</taxon>
        <taxon>Lepidoptera</taxon>
        <taxon>Glossata</taxon>
        <taxon>Ditrysia</taxon>
        <taxon>Noctuoidea</taxon>
        <taxon>Noctuidae</taxon>
        <taxon>Amphipyrinae</taxon>
        <taxon>Spodoptera</taxon>
    </lineage>
</organism>
<evidence type="ECO:0000313" key="3">
    <source>
        <dbReference type="EMBL" id="SOQ38650.1"/>
    </source>
</evidence>
<evidence type="ECO:0000256" key="2">
    <source>
        <dbReference type="SAM" id="MobiDB-lite"/>
    </source>
</evidence>
<evidence type="ECO:0000256" key="1">
    <source>
        <dbReference type="ARBA" id="ARBA00022723"/>
    </source>
</evidence>